<protein>
    <submittedName>
        <fullName evidence="2">Uncharacterized protein</fullName>
    </submittedName>
</protein>
<evidence type="ECO:0000313" key="3">
    <source>
        <dbReference type="Proteomes" id="UP000231069"/>
    </source>
</evidence>
<comment type="caution">
    <text evidence="2">The sequence shown here is derived from an EMBL/GenBank/DDBJ whole genome shotgun (WGS) entry which is preliminary data.</text>
</comment>
<reference evidence="3" key="1">
    <citation type="submission" date="2017-09" db="EMBL/GenBank/DDBJ databases">
        <title>Depth-based differentiation of microbial function through sediment-hosted aquifers and enrichment of novel symbionts in the deep terrestrial subsurface.</title>
        <authorList>
            <person name="Probst A.J."/>
            <person name="Ladd B."/>
            <person name="Jarett J.K."/>
            <person name="Geller-Mcgrath D.E."/>
            <person name="Sieber C.M.K."/>
            <person name="Emerson J.B."/>
            <person name="Anantharaman K."/>
            <person name="Thomas B.C."/>
            <person name="Malmstrom R."/>
            <person name="Stieglmeier M."/>
            <person name="Klingl A."/>
            <person name="Woyke T."/>
            <person name="Ryan C.M."/>
            <person name="Banfield J.F."/>
        </authorList>
    </citation>
    <scope>NUCLEOTIDE SEQUENCE [LARGE SCALE GENOMIC DNA]</scope>
</reference>
<feature type="transmembrane region" description="Helical" evidence="1">
    <location>
        <begin position="273"/>
        <end position="301"/>
    </location>
</feature>
<evidence type="ECO:0000313" key="2">
    <source>
        <dbReference type="EMBL" id="PIZ02570.1"/>
    </source>
</evidence>
<evidence type="ECO:0000256" key="1">
    <source>
        <dbReference type="SAM" id="Phobius"/>
    </source>
</evidence>
<dbReference type="AlphaFoldDB" id="A0A2M7RQV0"/>
<sequence length="647" mass="71655">MNFLPARKKSGLGIFSSKRYLLILFFLLGLLFFNTTARPVFADLGSITPAPTIPFDTTSKWAFDPDVTELGKNADRSRQLLFWTLKNPGIHYAPVIAQIWAVSRDIVLGFIVLVILAFGLGLILTRRKGIGAIFSGISSPVMGLDIPLMFFKLIILLLYAALSYLLILGLIQTSEVIMKFFIESVGGPQLFNVFFAGKNLEQNYTTFVGYSDINILNRESVRTSMYLIRMTSMTYNAMAIIVILRTIILWFLLVVSPFLAILMPFVFIRNIGWIWIGVFFQWLFYGPLMYLFLAALVKIWISGIPYPFDFTRVNTRQGQIYPTAINILYGGPAQTLSAGNSANYIDTYAEYVISLIMLWAAVILPWFLLRIFRDYCCDAIAAGNATLTSIFDRLRQSSQPPPGATPAGPVTTSGISLELPFRGVIEEKVHEVSKTNIENVKEISQASTSEIIKSENISVTSLKDVSRYDINRDVRSNVETRFDKISSPENIASSLEKQRYSILKNELMTRASKGDVMAKAMLNASERDKEVLISQMESLSSRRLYDTAALRRQDVFAPSIPSVLPNSFSVSSSITQQAIIASIAQKTGVAESKVSQVLKSIPAAGLLTQGAVSSISKHANISESKVQEIVNAAASSMLTTQAPSQTV</sequence>
<feature type="transmembrane region" description="Helical" evidence="1">
    <location>
        <begin position="351"/>
        <end position="369"/>
    </location>
</feature>
<proteinExistence type="predicted"/>
<dbReference type="Proteomes" id="UP000231069">
    <property type="component" value="Unassembled WGS sequence"/>
</dbReference>
<feature type="non-terminal residue" evidence="2">
    <location>
        <position position="647"/>
    </location>
</feature>
<accession>A0A2M7RQV0</accession>
<dbReference type="EMBL" id="PFMK01000075">
    <property type="protein sequence ID" value="PIZ02570.1"/>
    <property type="molecule type" value="Genomic_DNA"/>
</dbReference>
<feature type="transmembrane region" description="Helical" evidence="1">
    <location>
        <begin position="106"/>
        <end position="125"/>
    </location>
</feature>
<name>A0A2M7RQV0_9BACT</name>
<keyword evidence="1" id="KW-0812">Transmembrane</keyword>
<keyword evidence="1" id="KW-0472">Membrane</keyword>
<feature type="transmembrane region" description="Helical" evidence="1">
    <location>
        <begin position="146"/>
        <end position="171"/>
    </location>
</feature>
<gene>
    <name evidence="2" type="ORF">COY59_04105</name>
</gene>
<feature type="transmembrane region" description="Helical" evidence="1">
    <location>
        <begin position="235"/>
        <end position="261"/>
    </location>
</feature>
<keyword evidence="1" id="KW-1133">Transmembrane helix</keyword>
<organism evidence="2 3">
    <name type="scientific">Candidatus Gottesmanbacteria bacterium CG_4_10_14_0_8_um_filter_37_24</name>
    <dbReference type="NCBI Taxonomy" id="1974574"/>
    <lineage>
        <taxon>Bacteria</taxon>
        <taxon>Candidatus Gottesmaniibacteriota</taxon>
    </lineage>
</organism>